<evidence type="ECO:0000256" key="1">
    <source>
        <dbReference type="SAM" id="MobiDB-lite"/>
    </source>
</evidence>
<dbReference type="AlphaFoldDB" id="A0A9K3DAB1"/>
<keyword evidence="3" id="KW-1185">Reference proteome</keyword>
<feature type="compositionally biased region" description="Acidic residues" evidence="1">
    <location>
        <begin position="38"/>
        <end position="47"/>
    </location>
</feature>
<gene>
    <name evidence="2" type="ORF">KIPB_014074</name>
</gene>
<dbReference type="Proteomes" id="UP000265618">
    <property type="component" value="Unassembled WGS sequence"/>
</dbReference>
<name>A0A9K3DAB1_9EUKA</name>
<feature type="compositionally biased region" description="Polar residues" evidence="1">
    <location>
        <begin position="1"/>
        <end position="10"/>
    </location>
</feature>
<protein>
    <submittedName>
        <fullName evidence="2">Uncharacterized protein</fullName>
    </submittedName>
</protein>
<accession>A0A9K3DAB1</accession>
<feature type="region of interest" description="Disordered" evidence="1">
    <location>
        <begin position="1"/>
        <end position="47"/>
    </location>
</feature>
<dbReference type="EMBL" id="BDIP01007031">
    <property type="protein sequence ID" value="GIQ91026.1"/>
    <property type="molecule type" value="Genomic_DNA"/>
</dbReference>
<reference evidence="2 3" key="1">
    <citation type="journal article" date="2018" name="PLoS ONE">
        <title>The draft genome of Kipferlia bialata reveals reductive genome evolution in fornicate parasites.</title>
        <authorList>
            <person name="Tanifuji G."/>
            <person name="Takabayashi S."/>
            <person name="Kume K."/>
            <person name="Takagi M."/>
            <person name="Nakayama T."/>
            <person name="Kamikawa R."/>
            <person name="Inagaki Y."/>
            <person name="Hashimoto T."/>
        </authorList>
    </citation>
    <scope>NUCLEOTIDE SEQUENCE [LARGE SCALE GENOMIC DNA]</scope>
    <source>
        <strain evidence="2">NY0173</strain>
    </source>
</reference>
<evidence type="ECO:0000313" key="3">
    <source>
        <dbReference type="Proteomes" id="UP000265618"/>
    </source>
</evidence>
<proteinExistence type="predicted"/>
<organism evidence="2 3">
    <name type="scientific">Kipferlia bialata</name>
    <dbReference type="NCBI Taxonomy" id="797122"/>
    <lineage>
        <taxon>Eukaryota</taxon>
        <taxon>Metamonada</taxon>
        <taxon>Carpediemonas-like organisms</taxon>
        <taxon>Kipferlia</taxon>
    </lineage>
</organism>
<sequence length="47" mass="5004">GSICSNTNPTMEAEDNAPQEAPRRKGGRRLARNRAPEPEGDAAPEGE</sequence>
<comment type="caution">
    <text evidence="2">The sequence shown here is derived from an EMBL/GenBank/DDBJ whole genome shotgun (WGS) entry which is preliminary data.</text>
</comment>
<feature type="non-terminal residue" evidence="2">
    <location>
        <position position="1"/>
    </location>
</feature>
<evidence type="ECO:0000313" key="2">
    <source>
        <dbReference type="EMBL" id="GIQ91026.1"/>
    </source>
</evidence>